<keyword evidence="4 6" id="KW-0067">ATP-binding</keyword>
<dbReference type="Pfam" id="PF00004">
    <property type="entry name" value="AAA"/>
    <property type="match status" value="1"/>
</dbReference>
<reference evidence="11 12" key="1">
    <citation type="submission" date="2017-04" db="EMBL/GenBank/DDBJ databases">
        <title>Draft genome sequence of Zooshikella ganghwensis VG4 isolated from Red Sea sediments.</title>
        <authorList>
            <person name="Rehman Z."/>
            <person name="Alam I."/>
            <person name="Kamau A."/>
            <person name="Bajic V."/>
            <person name="Leiknes T."/>
        </authorList>
    </citation>
    <scope>NUCLEOTIDE SEQUENCE [LARGE SCALE GENOMIC DNA]</scope>
    <source>
        <strain evidence="11 12">VG4</strain>
    </source>
</reference>
<dbReference type="InterPro" id="IPR003593">
    <property type="entry name" value="AAA+_ATPase"/>
</dbReference>
<comment type="similarity">
    <text evidence="1 6">Belongs to the ClpA/ClpB family.</text>
</comment>
<feature type="coiled-coil region" evidence="7">
    <location>
        <begin position="542"/>
        <end position="569"/>
    </location>
</feature>
<evidence type="ECO:0000256" key="4">
    <source>
        <dbReference type="ARBA" id="ARBA00022840"/>
    </source>
</evidence>
<dbReference type="GO" id="GO:0034605">
    <property type="term" value="P:cellular response to heat"/>
    <property type="evidence" value="ECO:0007669"/>
    <property type="project" value="TreeGrafter"/>
</dbReference>
<feature type="domain" description="AAA+ ATPase" evidence="9">
    <location>
        <begin position="636"/>
        <end position="797"/>
    </location>
</feature>
<evidence type="ECO:0000256" key="1">
    <source>
        <dbReference type="ARBA" id="ARBA00008675"/>
    </source>
</evidence>
<keyword evidence="7" id="KW-0175">Coiled coil</keyword>
<dbReference type="SUPFAM" id="SSF81923">
    <property type="entry name" value="Double Clp-N motif"/>
    <property type="match status" value="1"/>
</dbReference>
<evidence type="ECO:0000313" key="12">
    <source>
        <dbReference type="Proteomes" id="UP000257039"/>
    </source>
</evidence>
<comment type="caution">
    <text evidence="11">The sequence shown here is derived from an EMBL/GenBank/DDBJ whole genome shotgun (WGS) entry which is preliminary data.</text>
</comment>
<dbReference type="CDD" id="cd00009">
    <property type="entry name" value="AAA"/>
    <property type="match status" value="1"/>
</dbReference>
<dbReference type="InterPro" id="IPR028299">
    <property type="entry name" value="ClpA/B_CS2"/>
</dbReference>
<evidence type="ECO:0000256" key="2">
    <source>
        <dbReference type="ARBA" id="ARBA00022737"/>
    </source>
</evidence>
<evidence type="ECO:0000259" key="10">
    <source>
        <dbReference type="SMART" id="SM01086"/>
    </source>
</evidence>
<evidence type="ECO:0000256" key="5">
    <source>
        <dbReference type="ARBA" id="ARBA00023186"/>
    </source>
</evidence>
<evidence type="ECO:0000256" key="3">
    <source>
        <dbReference type="ARBA" id="ARBA00022741"/>
    </source>
</evidence>
<evidence type="ECO:0000313" key="11">
    <source>
        <dbReference type="EMBL" id="RDH45767.1"/>
    </source>
</evidence>
<dbReference type="InterPro" id="IPR027417">
    <property type="entry name" value="P-loop_NTPase"/>
</dbReference>
<organism evidence="11 12">
    <name type="scientific">Zooshikella ganghwensis</name>
    <dbReference type="NCBI Taxonomy" id="202772"/>
    <lineage>
        <taxon>Bacteria</taxon>
        <taxon>Pseudomonadati</taxon>
        <taxon>Pseudomonadota</taxon>
        <taxon>Gammaproteobacteria</taxon>
        <taxon>Oceanospirillales</taxon>
        <taxon>Zooshikellaceae</taxon>
        <taxon>Zooshikella</taxon>
    </lineage>
</organism>
<feature type="domain" description="Clp ATPase C-terminal" evidence="10">
    <location>
        <begin position="807"/>
        <end position="898"/>
    </location>
</feature>
<name>A0A4P9VSV6_9GAMM</name>
<evidence type="ECO:0000256" key="6">
    <source>
        <dbReference type="RuleBase" id="RU004432"/>
    </source>
</evidence>
<gene>
    <name evidence="11" type="primary">clpV</name>
    <name evidence="11" type="ORF">B9G39_21235</name>
</gene>
<dbReference type="PROSITE" id="PS00871">
    <property type="entry name" value="CLPAB_2"/>
    <property type="match status" value="1"/>
</dbReference>
<dbReference type="InterPro" id="IPR019489">
    <property type="entry name" value="Clp_ATPase_C"/>
</dbReference>
<accession>A0A4P9VSV6</accession>
<dbReference type="PANTHER" id="PTHR11638">
    <property type="entry name" value="ATP-DEPENDENT CLP PROTEASE"/>
    <property type="match status" value="1"/>
</dbReference>
<dbReference type="InterPro" id="IPR001270">
    <property type="entry name" value="ClpA/B"/>
</dbReference>
<dbReference type="GO" id="GO:0005737">
    <property type="term" value="C:cytoplasm"/>
    <property type="evidence" value="ECO:0007669"/>
    <property type="project" value="TreeGrafter"/>
</dbReference>
<dbReference type="SMART" id="SM01086">
    <property type="entry name" value="ClpB_D2-small"/>
    <property type="match status" value="1"/>
</dbReference>
<dbReference type="PANTHER" id="PTHR11638:SF181">
    <property type="entry name" value="ATPASE SUBUNIT OF ATP-DEPENDENT PROTEASE"/>
    <property type="match status" value="1"/>
</dbReference>
<dbReference type="InterPro" id="IPR041546">
    <property type="entry name" value="ClpA/ClpB_AAA_lid"/>
</dbReference>
<dbReference type="GO" id="GO:0005524">
    <property type="term" value="F:ATP binding"/>
    <property type="evidence" value="ECO:0007669"/>
    <property type="project" value="UniProtKB-KW"/>
</dbReference>
<dbReference type="Gene3D" id="1.10.1780.10">
    <property type="entry name" value="Clp, N-terminal domain"/>
    <property type="match status" value="1"/>
</dbReference>
<dbReference type="Pfam" id="PF02861">
    <property type="entry name" value="Clp_N"/>
    <property type="match status" value="1"/>
</dbReference>
<dbReference type="InterPro" id="IPR036628">
    <property type="entry name" value="Clp_N_dom_sf"/>
</dbReference>
<dbReference type="SUPFAM" id="SSF52540">
    <property type="entry name" value="P-loop containing nucleoside triphosphate hydrolases"/>
    <property type="match status" value="2"/>
</dbReference>
<dbReference type="EMBL" id="NDXW01000001">
    <property type="protein sequence ID" value="RDH45767.1"/>
    <property type="molecule type" value="Genomic_DNA"/>
</dbReference>
<keyword evidence="12" id="KW-1185">Reference proteome</keyword>
<dbReference type="NCBIfam" id="TIGR03345">
    <property type="entry name" value="VI_ClpV1"/>
    <property type="match status" value="1"/>
</dbReference>
<protein>
    <submittedName>
        <fullName evidence="11">Type VI secretion system ATPase TssH</fullName>
    </submittedName>
</protein>
<feature type="coiled-coil region" evidence="7">
    <location>
        <begin position="455"/>
        <end position="489"/>
    </location>
</feature>
<evidence type="ECO:0000256" key="8">
    <source>
        <dbReference type="SAM" id="MobiDB-lite"/>
    </source>
</evidence>
<dbReference type="InterPro" id="IPR050130">
    <property type="entry name" value="ClpA_ClpB"/>
</dbReference>
<dbReference type="Proteomes" id="UP000257039">
    <property type="component" value="Unassembled WGS sequence"/>
</dbReference>
<feature type="domain" description="AAA+ ATPase" evidence="9">
    <location>
        <begin position="209"/>
        <end position="355"/>
    </location>
</feature>
<dbReference type="InterPro" id="IPR004176">
    <property type="entry name" value="Clp_R_N"/>
</dbReference>
<feature type="region of interest" description="Disordered" evidence="8">
    <location>
        <begin position="500"/>
        <end position="523"/>
    </location>
</feature>
<dbReference type="Pfam" id="PF17871">
    <property type="entry name" value="AAA_lid_9"/>
    <property type="match status" value="1"/>
</dbReference>
<sequence length="903" mass="99561">MKLDLNLLISHLNPESRSALESAASRCVARQGFEITVEDVLLELLAVEDGEVQKALKHYEIESSRFEKALQHEQDMRGGHNGRPVFSQFLQDWLQEAFLLATVELKMDFITPGILLCAVLNNELRFSRLAYYKVLSTIPVDELKQLLQGADEDKKVPGSKPLSSPGDQQSVLEKYTINFTELAKKGKIDPVFCRENEIRQMVDVLSRRRKNNPITVGEPGVGKSAVVEGLALKIVEGDVPAILKDVTLLGLDMGLLQAGASVKGEFEKRLKGVIEAIQASVKPIILFIDEAHTLIGAGNQAGGGDAANLLKPALARGDLRTIAATTWSEYKKYFEKDPALARRFQLVKLEEPNADQAAIILRGLKGIYEKNHGVYIRDDAVVAAAQLSERYISGRQLPDKAIDVIDTACARVKVSMAAKPAQVEDLLFKQACLQREFAGLERDKKLGVKYDSERHQELQTLLEEVAESLAAVEQQWQEQQQQVNEILELRQKLRDIQHHPEESIPEDQEIKNSSSDINSEIDNEDDAPLTVEDAVVEPAADVSQLLLALEEAEQKLEVMQQEHVLVSFEVDPEVIAQVISAWTGIPATKMLVTAVQGGADFVVEMAGRVKGQDHAVAEIDKALKAAKVGLNNPDTPMGVFLLVGPSGVGKTETALNVADLCFGGERFMTTINMSEFQEKHTVSRLVGSPPGYVGYGEGGVLTEAVRQRPYSVVLLDEVEKADLEVMNLFYQVFDKGTLSDGEGREIDFKNTLVFMTSNLASDIICDLCQDGKQPTQDELTKAIRPVLSAHFKPALLARMKIVPFFPIASDVMAELVELKLNKLHQRLTQQQKLALSYDPELLAQMAARCTEVEAGARNIDQLINGGLLPKISDCILRLGSDQHAYTKLHVSLDQDFAFVVTPA</sequence>
<dbReference type="InterPro" id="IPR017729">
    <property type="entry name" value="ATPase_T6SS_ClpV1"/>
</dbReference>
<dbReference type="InterPro" id="IPR018368">
    <property type="entry name" value="ClpA/B_CS1"/>
</dbReference>
<keyword evidence="3 6" id="KW-0547">Nucleotide-binding</keyword>
<dbReference type="GO" id="GO:0016887">
    <property type="term" value="F:ATP hydrolysis activity"/>
    <property type="evidence" value="ECO:0007669"/>
    <property type="project" value="InterPro"/>
</dbReference>
<dbReference type="AlphaFoldDB" id="A0A4P9VSV6"/>
<dbReference type="PROSITE" id="PS00870">
    <property type="entry name" value="CLPAB_1"/>
    <property type="match status" value="1"/>
</dbReference>
<keyword evidence="5 6" id="KW-0143">Chaperone</keyword>
<dbReference type="InterPro" id="IPR003959">
    <property type="entry name" value="ATPase_AAA_core"/>
</dbReference>
<dbReference type="Gene3D" id="3.40.50.300">
    <property type="entry name" value="P-loop containing nucleotide triphosphate hydrolases"/>
    <property type="match status" value="3"/>
</dbReference>
<keyword evidence="2" id="KW-0677">Repeat</keyword>
<evidence type="ECO:0000256" key="7">
    <source>
        <dbReference type="SAM" id="Coils"/>
    </source>
</evidence>
<dbReference type="Pfam" id="PF07724">
    <property type="entry name" value="AAA_2"/>
    <property type="match status" value="1"/>
</dbReference>
<dbReference type="RefSeq" id="WP_094788676.1">
    <property type="nucleotide sequence ID" value="NZ_NDXW01000001.1"/>
</dbReference>
<dbReference type="SMART" id="SM00382">
    <property type="entry name" value="AAA"/>
    <property type="match status" value="2"/>
</dbReference>
<dbReference type="FunFam" id="3.40.50.300:FF:000010">
    <property type="entry name" value="Chaperone clpB 1, putative"/>
    <property type="match status" value="1"/>
</dbReference>
<proteinExistence type="inferred from homology"/>
<dbReference type="Pfam" id="PF10431">
    <property type="entry name" value="ClpB_D2-small"/>
    <property type="match status" value="1"/>
</dbReference>
<evidence type="ECO:0000259" key="9">
    <source>
        <dbReference type="SMART" id="SM00382"/>
    </source>
</evidence>
<dbReference type="Gene3D" id="1.10.8.60">
    <property type="match status" value="1"/>
</dbReference>
<dbReference type="CDD" id="cd19499">
    <property type="entry name" value="RecA-like_ClpB_Hsp104-like"/>
    <property type="match status" value="1"/>
</dbReference>
<dbReference type="PRINTS" id="PR00300">
    <property type="entry name" value="CLPPROTEASEA"/>
</dbReference>